<dbReference type="OrthoDB" id="2692217at2"/>
<feature type="compositionally biased region" description="Basic and acidic residues" evidence="1">
    <location>
        <begin position="64"/>
        <end position="82"/>
    </location>
</feature>
<evidence type="ECO:0000313" key="3">
    <source>
        <dbReference type="Proteomes" id="UP000214618"/>
    </source>
</evidence>
<dbReference type="Pfam" id="PF12758">
    <property type="entry name" value="DUF3813"/>
    <property type="match status" value="1"/>
</dbReference>
<dbReference type="AlphaFoldDB" id="A0A223EEA6"/>
<protein>
    <recommendedName>
        <fullName evidence="4">DUF3813 domain-containing protein</fullName>
    </recommendedName>
</protein>
<evidence type="ECO:0008006" key="4">
    <source>
        <dbReference type="Google" id="ProtNLM"/>
    </source>
</evidence>
<sequence length="82" mass="9356">MGNKLFQKAREFVEEALHSEHDGDQHKTEEIVEKALHSEHGGDQQKTEEIAKNALSSAFANTSEAEKEQLRELQEELENHSK</sequence>
<dbReference type="InterPro" id="IPR024217">
    <property type="entry name" value="DUF3813"/>
</dbReference>
<evidence type="ECO:0000256" key="1">
    <source>
        <dbReference type="SAM" id="MobiDB-lite"/>
    </source>
</evidence>
<dbReference type="RefSeq" id="WP_063232208.1">
    <property type="nucleotide sequence ID" value="NZ_BCVO01000002.1"/>
</dbReference>
<dbReference type="EMBL" id="CP017704">
    <property type="protein sequence ID" value="ASS93588.1"/>
    <property type="molecule type" value="Genomic_DNA"/>
</dbReference>
<gene>
    <name evidence="2" type="ORF">BS1321_06155</name>
</gene>
<evidence type="ECO:0000313" key="2">
    <source>
        <dbReference type="EMBL" id="ASS93588.1"/>
    </source>
</evidence>
<organism evidence="2 3">
    <name type="scientific">Peribacillus simplex NBRC 15720 = DSM 1321</name>
    <dbReference type="NCBI Taxonomy" id="1349754"/>
    <lineage>
        <taxon>Bacteria</taxon>
        <taxon>Bacillati</taxon>
        <taxon>Bacillota</taxon>
        <taxon>Bacilli</taxon>
        <taxon>Bacillales</taxon>
        <taxon>Bacillaceae</taxon>
        <taxon>Peribacillus</taxon>
    </lineage>
</organism>
<dbReference type="Proteomes" id="UP000214618">
    <property type="component" value="Chromosome"/>
</dbReference>
<proteinExistence type="predicted"/>
<feature type="region of interest" description="Disordered" evidence="1">
    <location>
        <begin position="56"/>
        <end position="82"/>
    </location>
</feature>
<accession>A0A223EEA6</accession>
<name>A0A223EEA6_9BACI</name>
<reference evidence="2 3" key="1">
    <citation type="submission" date="2016-10" db="EMBL/GenBank/DDBJ databases">
        <title>The whole genome sequencing and assembly of Bacillus simplex DSM 1321 strain.</title>
        <authorList>
            <person name="Park M.-K."/>
            <person name="Lee Y.-J."/>
            <person name="Yi H."/>
            <person name="Bahn Y.-S."/>
            <person name="Kim J.F."/>
            <person name="Lee D.-W."/>
        </authorList>
    </citation>
    <scope>NUCLEOTIDE SEQUENCE [LARGE SCALE GENOMIC DNA]</scope>
    <source>
        <strain evidence="2 3">DSM 1321</strain>
    </source>
</reference>